<evidence type="ECO:0000313" key="6">
    <source>
        <dbReference type="Proteomes" id="UP000009296"/>
    </source>
</evidence>
<dbReference type="SUPFAM" id="SSF52518">
    <property type="entry name" value="Thiamin diphosphate-binding fold (THDP-binding)"/>
    <property type="match status" value="1"/>
</dbReference>
<dbReference type="STRING" id="647113.Metok_1197"/>
<dbReference type="AlphaFoldDB" id="F8AP14"/>
<dbReference type="InterPro" id="IPR005475">
    <property type="entry name" value="Transketolase-like_Pyr-bd"/>
</dbReference>
<dbReference type="SMART" id="SM00861">
    <property type="entry name" value="Transket_pyr"/>
    <property type="match status" value="1"/>
</dbReference>
<dbReference type="InterPro" id="IPR009014">
    <property type="entry name" value="Transketo_C/PFOR_II"/>
</dbReference>
<evidence type="ECO:0000256" key="2">
    <source>
        <dbReference type="ARBA" id="ARBA00007131"/>
    </source>
</evidence>
<dbReference type="CDD" id="cd07033">
    <property type="entry name" value="TPP_PYR_DXS_TK_like"/>
    <property type="match status" value="1"/>
</dbReference>
<dbReference type="eggNOG" id="arCOG01051">
    <property type="taxonomic scope" value="Archaea"/>
</dbReference>
<proteinExistence type="inferred from homology"/>
<evidence type="ECO:0000256" key="3">
    <source>
        <dbReference type="ARBA" id="ARBA00023052"/>
    </source>
</evidence>
<dbReference type="Pfam" id="PF02780">
    <property type="entry name" value="Transketolase_C"/>
    <property type="match status" value="1"/>
</dbReference>
<evidence type="ECO:0000313" key="5">
    <source>
        <dbReference type="EMBL" id="AEH07165.1"/>
    </source>
</evidence>
<reference evidence="5" key="1">
    <citation type="submission" date="2011-05" db="EMBL/GenBank/DDBJ databases">
        <title>Complete sequence of chromosome of Methanothermococcus okinawensis IH1.</title>
        <authorList>
            <consortium name="US DOE Joint Genome Institute"/>
            <person name="Lucas S."/>
            <person name="Han J."/>
            <person name="Lapidus A."/>
            <person name="Cheng J.-F."/>
            <person name="Goodwin L."/>
            <person name="Pitluck S."/>
            <person name="Peters L."/>
            <person name="Mikhailova N."/>
            <person name="Held B."/>
            <person name="Han C."/>
            <person name="Tapia R."/>
            <person name="Land M."/>
            <person name="Hauser L."/>
            <person name="Kyrpides N."/>
            <person name="Ivanova N."/>
            <person name="Pagani I."/>
            <person name="Sieprawska-Lupa M."/>
            <person name="Takai K."/>
            <person name="Miyazaki J."/>
            <person name="Whitman W."/>
            <person name="Woyke T."/>
        </authorList>
    </citation>
    <scope>NUCLEOTIDE SEQUENCE</scope>
    <source>
        <strain evidence="5">IH1</strain>
    </source>
</reference>
<dbReference type="GO" id="GO:0004802">
    <property type="term" value="F:transketolase activity"/>
    <property type="evidence" value="ECO:0007669"/>
    <property type="project" value="UniProtKB-EC"/>
</dbReference>
<dbReference type="GeneID" id="10773353"/>
<gene>
    <name evidence="5" type="ordered locus">Metok_1197</name>
</gene>
<dbReference type="Gene3D" id="3.40.50.920">
    <property type="match status" value="1"/>
</dbReference>
<dbReference type="PANTHER" id="PTHR43825">
    <property type="entry name" value="PYRUVATE DEHYDROGENASE E1 COMPONENT"/>
    <property type="match status" value="1"/>
</dbReference>
<dbReference type="KEGG" id="mok:Metok_1197"/>
<dbReference type="InterPro" id="IPR033248">
    <property type="entry name" value="Transketolase_C"/>
</dbReference>
<dbReference type="Proteomes" id="UP000009296">
    <property type="component" value="Chromosome"/>
</dbReference>
<evidence type="ECO:0000256" key="1">
    <source>
        <dbReference type="ARBA" id="ARBA00001964"/>
    </source>
</evidence>
<dbReference type="HOGENOM" id="CLU_009227_1_1_2"/>
<name>F8AP14_METOI</name>
<keyword evidence="5" id="KW-0808">Transferase</keyword>
<dbReference type="InterPro" id="IPR051157">
    <property type="entry name" value="PDH/Transketolase"/>
</dbReference>
<dbReference type="Gene3D" id="3.40.50.970">
    <property type="match status" value="1"/>
</dbReference>
<dbReference type="GO" id="GO:0044272">
    <property type="term" value="P:sulfur compound biosynthetic process"/>
    <property type="evidence" value="ECO:0007669"/>
    <property type="project" value="UniProtKB-ARBA"/>
</dbReference>
<dbReference type="InterPro" id="IPR029061">
    <property type="entry name" value="THDP-binding"/>
</dbReference>
<keyword evidence="6" id="KW-1185">Reference proteome</keyword>
<dbReference type="EMBL" id="CP002792">
    <property type="protein sequence ID" value="AEH07165.1"/>
    <property type="molecule type" value="Genomic_DNA"/>
</dbReference>
<dbReference type="SUPFAM" id="SSF52922">
    <property type="entry name" value="TK C-terminal domain-like"/>
    <property type="match status" value="1"/>
</dbReference>
<dbReference type="FunFam" id="3.40.50.970:FF:000129">
    <property type="entry name" value="Transketolase"/>
    <property type="match status" value="1"/>
</dbReference>
<feature type="domain" description="Transketolase-like pyrimidine-binding" evidence="4">
    <location>
        <begin position="11"/>
        <end position="176"/>
    </location>
</feature>
<dbReference type="Pfam" id="PF02779">
    <property type="entry name" value="Transket_pyr"/>
    <property type="match status" value="1"/>
</dbReference>
<protein>
    <submittedName>
        <fullName evidence="5">Transketolase</fullName>
        <ecNumber evidence="5">2.2.1.1</ecNumber>
    </submittedName>
</protein>
<accession>F8AP14</accession>
<dbReference type="EC" id="2.2.1.1" evidence="5"/>
<evidence type="ECO:0000259" key="4">
    <source>
        <dbReference type="SMART" id="SM00861"/>
    </source>
</evidence>
<dbReference type="PANTHER" id="PTHR43825:SF1">
    <property type="entry name" value="TRANSKETOLASE-LIKE PYRIMIDINE-BINDING DOMAIN-CONTAINING PROTEIN"/>
    <property type="match status" value="1"/>
</dbReference>
<dbReference type="RefSeq" id="WP_013867348.1">
    <property type="nucleotide sequence ID" value="NC_015636.1"/>
</dbReference>
<comment type="cofactor">
    <cofactor evidence="1">
        <name>thiamine diphosphate</name>
        <dbReference type="ChEBI" id="CHEBI:58937"/>
    </cofactor>
</comment>
<dbReference type="GO" id="GO:0006082">
    <property type="term" value="P:organic acid metabolic process"/>
    <property type="evidence" value="ECO:0007669"/>
    <property type="project" value="UniProtKB-ARBA"/>
</dbReference>
<comment type="similarity">
    <text evidence="2">Belongs to the transketolase family.</text>
</comment>
<keyword evidence="3" id="KW-0786">Thiamine pyrophosphate</keyword>
<organism evidence="5 6">
    <name type="scientific">Methanothermococcus okinawensis (strain DSM 14208 / JCM 11175 / IH1)</name>
    <dbReference type="NCBI Taxonomy" id="647113"/>
    <lineage>
        <taxon>Archaea</taxon>
        <taxon>Methanobacteriati</taxon>
        <taxon>Methanobacteriota</taxon>
        <taxon>Methanomada group</taxon>
        <taxon>Methanococci</taxon>
        <taxon>Methanococcales</taxon>
        <taxon>Methanococcaceae</taxon>
        <taxon>Methanothermococcus</taxon>
    </lineage>
</organism>
<sequence length="318" mass="35029">MEYKIKLGEKKAMRNAYGETLVELGRKYPNLVVLDADLSGSTKTGMFAKEYPNRFFNAGIAEQNMMGVAGGLARTGKIVFASTFAMFASGRAWEQIRNTISYAGLNVKIVATHSGITVGEDGATHQMTEDIAIMRAIPNMKVIAPSDYYETKNVIRWCAEYNGPVYVRMPRGNTKTIFSSEEDAKFEFGKARLLKEGNDLTIIATGELVPEAIKASKILKENGINAEVISMPTIKPIDEDAIKNSNDFIVSLEDHNIIGGLGGAISEVIATYGLNKKLLRIGINDEFGISGKAEELLKYYKLDGENVAKRIMKEYTKQ</sequence>